<keyword evidence="2" id="KW-0472">Membrane</keyword>
<evidence type="ECO:0000256" key="2">
    <source>
        <dbReference type="SAM" id="Phobius"/>
    </source>
</evidence>
<dbReference type="PANTHER" id="PTHR12558:SF13">
    <property type="entry name" value="CELL DIVISION CYCLE PROTEIN 27 HOMOLOG"/>
    <property type="match status" value="1"/>
</dbReference>
<name>A0A968KU44_9SPIO</name>
<protein>
    <recommendedName>
        <fullName evidence="5">Tetratricopeptide repeat protein</fullName>
    </recommendedName>
</protein>
<dbReference type="SUPFAM" id="SSF48452">
    <property type="entry name" value="TPR-like"/>
    <property type="match status" value="1"/>
</dbReference>
<gene>
    <name evidence="3" type="ORF">HCT46_02895</name>
</gene>
<reference evidence="3" key="1">
    <citation type="submission" date="2020-03" db="EMBL/GenBank/DDBJ databases">
        <title>Spirochaetal bacteria isolated from arthropods constitute a novel genus Entomospira genus novum within the order Spirochaetales.</title>
        <authorList>
            <person name="Grana-Miraglia L."/>
            <person name="Sikutova S."/>
            <person name="Fingerle V."/>
            <person name="Sing A."/>
            <person name="Castillo-Ramirez S."/>
            <person name="Margos G."/>
            <person name="Rudolf I."/>
        </authorList>
    </citation>
    <scope>NUCLEOTIDE SEQUENCE</scope>
    <source>
        <strain evidence="3">BR208</strain>
    </source>
</reference>
<accession>A0A968KU44</accession>
<dbReference type="InterPro" id="IPR019734">
    <property type="entry name" value="TPR_rpt"/>
</dbReference>
<keyword evidence="2" id="KW-1133">Transmembrane helix</keyword>
<evidence type="ECO:0000313" key="3">
    <source>
        <dbReference type="EMBL" id="NIZ46864.1"/>
    </source>
</evidence>
<dbReference type="EMBL" id="JAATLK010000001">
    <property type="protein sequence ID" value="NIZ46864.1"/>
    <property type="molecule type" value="Genomic_DNA"/>
</dbReference>
<sequence length="266" mass="31402">MIKNSRHITCNKIVFLVYMGILVFFASCVSSSGNNNQKYIYSILAEYGLNSSQAQIIEDLENLDEDSLWLQLFSASQLKQNQIGLVLAVRLLEFDPENDELYHEIGYFLANQRLYTQAATMYRKAIELNVESHASYYNLGELYILHNKFYEAQHVLEIAHELNPDEHQYTIQLAKVYFIQHRYDEALHLYEMVLSDLQEDVQRKDTPLIREEMYQNIYYDMALAYFYGKDDIYKARIYLEIYESLVPNDTDAWSLRESMGLRDDVR</sequence>
<evidence type="ECO:0008006" key="5">
    <source>
        <dbReference type="Google" id="ProtNLM"/>
    </source>
</evidence>
<keyword evidence="1" id="KW-0802">TPR repeat</keyword>
<dbReference type="RefSeq" id="WP_167703308.1">
    <property type="nucleotide sequence ID" value="NZ_CP118168.1"/>
</dbReference>
<keyword evidence="2" id="KW-0812">Transmembrane</keyword>
<organism evidence="3 4">
    <name type="scientific">Entomospira nematocerorum</name>
    <dbReference type="NCBI Taxonomy" id="2719987"/>
    <lineage>
        <taxon>Bacteria</taxon>
        <taxon>Pseudomonadati</taxon>
        <taxon>Spirochaetota</taxon>
        <taxon>Spirochaetia</taxon>
        <taxon>Spirochaetales</taxon>
        <taxon>Spirochaetaceae</taxon>
        <taxon>Entomospira</taxon>
    </lineage>
</organism>
<dbReference type="PROSITE" id="PS50005">
    <property type="entry name" value="TPR"/>
    <property type="match status" value="2"/>
</dbReference>
<dbReference type="SMART" id="SM00028">
    <property type="entry name" value="TPR"/>
    <property type="match status" value="3"/>
</dbReference>
<proteinExistence type="predicted"/>
<evidence type="ECO:0000256" key="1">
    <source>
        <dbReference type="PROSITE-ProRule" id="PRU00339"/>
    </source>
</evidence>
<dbReference type="PANTHER" id="PTHR12558">
    <property type="entry name" value="CELL DIVISION CYCLE 16,23,27"/>
    <property type="match status" value="1"/>
</dbReference>
<keyword evidence="4" id="KW-1185">Reference proteome</keyword>
<comment type="caution">
    <text evidence="3">The sequence shown here is derived from an EMBL/GenBank/DDBJ whole genome shotgun (WGS) entry which is preliminary data.</text>
</comment>
<dbReference type="AlphaFoldDB" id="A0A968KU44"/>
<dbReference type="Gene3D" id="1.25.40.10">
    <property type="entry name" value="Tetratricopeptide repeat domain"/>
    <property type="match status" value="2"/>
</dbReference>
<dbReference type="PROSITE" id="PS51257">
    <property type="entry name" value="PROKAR_LIPOPROTEIN"/>
    <property type="match status" value="1"/>
</dbReference>
<feature type="repeat" description="TPR" evidence="1">
    <location>
        <begin position="133"/>
        <end position="166"/>
    </location>
</feature>
<feature type="transmembrane region" description="Helical" evidence="2">
    <location>
        <begin position="12"/>
        <end position="33"/>
    </location>
</feature>
<dbReference type="Proteomes" id="UP000752013">
    <property type="component" value="Unassembled WGS sequence"/>
</dbReference>
<feature type="repeat" description="TPR" evidence="1">
    <location>
        <begin position="99"/>
        <end position="132"/>
    </location>
</feature>
<evidence type="ECO:0000313" key="4">
    <source>
        <dbReference type="Proteomes" id="UP000752013"/>
    </source>
</evidence>
<dbReference type="InterPro" id="IPR011990">
    <property type="entry name" value="TPR-like_helical_dom_sf"/>
</dbReference>
<dbReference type="Pfam" id="PF12895">
    <property type="entry name" value="ANAPC3"/>
    <property type="match status" value="1"/>
</dbReference>